<keyword evidence="2" id="KW-1133">Transmembrane helix</keyword>
<organism evidence="3 4">
    <name type="scientific">Allocatelliglobosispora scoriae</name>
    <dbReference type="NCBI Taxonomy" id="643052"/>
    <lineage>
        <taxon>Bacteria</taxon>
        <taxon>Bacillati</taxon>
        <taxon>Actinomycetota</taxon>
        <taxon>Actinomycetes</taxon>
        <taxon>Micromonosporales</taxon>
        <taxon>Micromonosporaceae</taxon>
        <taxon>Allocatelliglobosispora</taxon>
    </lineage>
</organism>
<feature type="compositionally biased region" description="Polar residues" evidence="1">
    <location>
        <begin position="560"/>
        <end position="571"/>
    </location>
</feature>
<accession>A0A841BW14</accession>
<comment type="caution">
    <text evidence="3">The sequence shown here is derived from an EMBL/GenBank/DDBJ whole genome shotgun (WGS) entry which is preliminary data.</text>
</comment>
<dbReference type="Proteomes" id="UP000587527">
    <property type="component" value="Unassembled WGS sequence"/>
</dbReference>
<protein>
    <submittedName>
        <fullName evidence="3">Uncharacterized protein</fullName>
    </submittedName>
</protein>
<evidence type="ECO:0000256" key="2">
    <source>
        <dbReference type="SAM" id="Phobius"/>
    </source>
</evidence>
<sequence>MTSEGHQPADRASDTASPARGDRPSSFGLFEAPEVPDEFATFTPSRHGGTSSPYSRFSETDQAAGGEQSHGDIEPLRIPDDPGYSQANSGFSGFPPDPVEAPTSSGVYVPAPAVMPIPNPAVPDEEVSSWSAYSQNQPPARPAQEEPQQSWASFSHTPPPPNAPPAAAPPAVEEPQPVVSWAAYTPAEEPAPTGVDQGWAAFTAPADQPVEQPAWSGFASAAPPAEDPSPAWGNNYAATPEPTPQFQEQPWSPLPTRQPEEPEQQSGWSAFTNLPPYEPTPAEAAPAPVPAEAPADQSWTSYEPPAETSPLHSEQRVPGATLEGSWPAFTAPHTTEPDGQWQEPQAAEKQPWSTPAAEPAAFAPVQPVEPERPAPVAQTSPPEQPTRASASVPVASRLSPPTEPVQPARSEPRVYGAARPAEISDEPGPAPIAAEPPVVPQQASAPVAESTGRPAVARASVSVGRITPTDAVQPPPAQSGVYGRPQSTVYGSPAAAAQAAAAQSAPADAPPANVYGGGGATGTLQGGGGLPAQSGPAPTGTQRGGGMPPYGDLLGPASAQVPQRQPTQLPNNLVPAQRGPGAAPAEPAQDRFGNFKPAEEPPAPVRSSKVLFIVIGACVLLLGIALGTLWVVGNVMAEKPATFGVGQCVKQDGTKAVAADCTEAGAFTVTEIVTEKSKCPDSTQPTIVQTNGILCLKPAATP</sequence>
<feature type="compositionally biased region" description="Low complexity" evidence="1">
    <location>
        <begin position="169"/>
        <end position="193"/>
    </location>
</feature>
<feature type="transmembrane region" description="Helical" evidence="2">
    <location>
        <begin position="610"/>
        <end position="632"/>
    </location>
</feature>
<name>A0A841BW14_9ACTN</name>
<feature type="region of interest" description="Disordered" evidence="1">
    <location>
        <begin position="1"/>
        <end position="588"/>
    </location>
</feature>
<feature type="compositionally biased region" description="Low complexity" evidence="1">
    <location>
        <begin position="219"/>
        <end position="231"/>
    </location>
</feature>
<feature type="compositionally biased region" description="Low complexity" evidence="1">
    <location>
        <begin position="492"/>
        <end position="512"/>
    </location>
</feature>
<evidence type="ECO:0000313" key="3">
    <source>
        <dbReference type="EMBL" id="MBB5871113.1"/>
    </source>
</evidence>
<gene>
    <name evidence="3" type="ORF">F4553_004492</name>
</gene>
<feature type="compositionally biased region" description="Polar residues" evidence="1">
    <location>
        <begin position="42"/>
        <end position="61"/>
    </location>
</feature>
<proteinExistence type="predicted"/>
<feature type="compositionally biased region" description="Polar residues" evidence="1">
    <location>
        <begin position="377"/>
        <end position="389"/>
    </location>
</feature>
<dbReference type="EMBL" id="JACHMN010000002">
    <property type="protein sequence ID" value="MBB5871113.1"/>
    <property type="molecule type" value="Genomic_DNA"/>
</dbReference>
<dbReference type="RefSeq" id="WP_184838956.1">
    <property type="nucleotide sequence ID" value="NZ_JACHMN010000002.1"/>
</dbReference>
<feature type="compositionally biased region" description="Low complexity" evidence="1">
    <location>
        <begin position="431"/>
        <end position="449"/>
    </location>
</feature>
<feature type="compositionally biased region" description="Gly residues" evidence="1">
    <location>
        <begin position="515"/>
        <end position="530"/>
    </location>
</feature>
<keyword evidence="4" id="KW-1185">Reference proteome</keyword>
<keyword evidence="2" id="KW-0472">Membrane</keyword>
<feature type="compositionally biased region" description="Basic and acidic residues" evidence="1">
    <location>
        <begin position="69"/>
        <end position="80"/>
    </location>
</feature>
<feature type="compositionally biased region" description="Pro residues" evidence="1">
    <location>
        <begin position="157"/>
        <end position="168"/>
    </location>
</feature>
<dbReference type="AlphaFoldDB" id="A0A841BW14"/>
<evidence type="ECO:0000256" key="1">
    <source>
        <dbReference type="SAM" id="MobiDB-lite"/>
    </source>
</evidence>
<reference evidence="3 4" key="1">
    <citation type="submission" date="2020-08" db="EMBL/GenBank/DDBJ databases">
        <title>Sequencing the genomes of 1000 actinobacteria strains.</title>
        <authorList>
            <person name="Klenk H.-P."/>
        </authorList>
    </citation>
    <scope>NUCLEOTIDE SEQUENCE [LARGE SCALE GENOMIC DNA]</scope>
    <source>
        <strain evidence="3 4">DSM 45362</strain>
    </source>
</reference>
<evidence type="ECO:0000313" key="4">
    <source>
        <dbReference type="Proteomes" id="UP000587527"/>
    </source>
</evidence>
<feature type="compositionally biased region" description="Low complexity" evidence="1">
    <location>
        <begin position="280"/>
        <end position="295"/>
    </location>
</feature>
<keyword evidence="2" id="KW-0812">Transmembrane</keyword>